<reference evidence="2" key="1">
    <citation type="submission" date="2020-02" db="EMBL/GenBank/DDBJ databases">
        <authorList>
            <person name="Meier V. D."/>
        </authorList>
    </citation>
    <scope>NUCLEOTIDE SEQUENCE</scope>
    <source>
        <strain evidence="2">AVDCRST_MAG06</strain>
    </source>
</reference>
<name>A0A6J4P8S0_9ACTN</name>
<feature type="compositionally biased region" description="Basic and acidic residues" evidence="1">
    <location>
        <begin position="83"/>
        <end position="94"/>
    </location>
</feature>
<dbReference type="EC" id="1.14.13.149" evidence="2"/>
<proteinExistence type="predicted"/>
<protein>
    <submittedName>
        <fullName evidence="2">1,2-phenylacetyl-CoA epoxidase, subunit D</fullName>
        <ecNumber evidence="2">1.14.13.149</ecNumber>
    </submittedName>
</protein>
<dbReference type="GO" id="GO:0097266">
    <property type="term" value="F:phenylacetyl-CoA 1,2-epoxidase activity"/>
    <property type="evidence" value="ECO:0007669"/>
    <property type="project" value="UniProtKB-EC"/>
</dbReference>
<sequence length="161" mass="18213">GDPHPQPRLDRRGGRAGPRDPRGHHRGPRHPARRDRGRRGAGARADHPDVLRLPGDGGHPQRPRRAAQRRGLPPGRGRVRPRARLDHRLDDRRGPRQARGVRRGAARRPRRRGHPPDPLGALPAVRLARHARVQPLRLDRLQVTVDLQRLPRAVRPLQGHL</sequence>
<feature type="compositionally biased region" description="Basic residues" evidence="1">
    <location>
        <begin position="22"/>
        <end position="41"/>
    </location>
</feature>
<feature type="non-terminal residue" evidence="2">
    <location>
        <position position="1"/>
    </location>
</feature>
<evidence type="ECO:0000256" key="1">
    <source>
        <dbReference type="SAM" id="MobiDB-lite"/>
    </source>
</evidence>
<feature type="region of interest" description="Disordered" evidence="1">
    <location>
        <begin position="1"/>
        <end position="121"/>
    </location>
</feature>
<feature type="compositionally biased region" description="Basic residues" evidence="1">
    <location>
        <begin position="95"/>
        <end position="113"/>
    </location>
</feature>
<gene>
    <name evidence="2" type="ORF">AVDCRST_MAG06-2757</name>
</gene>
<feature type="compositionally biased region" description="Basic and acidic residues" evidence="1">
    <location>
        <begin position="1"/>
        <end position="21"/>
    </location>
</feature>
<dbReference type="EMBL" id="CADCUP010000182">
    <property type="protein sequence ID" value="CAA9409435.1"/>
    <property type="molecule type" value="Genomic_DNA"/>
</dbReference>
<dbReference type="AlphaFoldDB" id="A0A6J4P8S0"/>
<evidence type="ECO:0000313" key="2">
    <source>
        <dbReference type="EMBL" id="CAA9409435.1"/>
    </source>
</evidence>
<organism evidence="2">
    <name type="scientific">uncultured Nocardioides sp</name>
    <dbReference type="NCBI Taxonomy" id="198441"/>
    <lineage>
        <taxon>Bacteria</taxon>
        <taxon>Bacillati</taxon>
        <taxon>Actinomycetota</taxon>
        <taxon>Actinomycetes</taxon>
        <taxon>Propionibacteriales</taxon>
        <taxon>Nocardioidaceae</taxon>
        <taxon>Nocardioides</taxon>
        <taxon>environmental samples</taxon>
    </lineage>
</organism>
<accession>A0A6J4P8S0</accession>
<feature type="non-terminal residue" evidence="2">
    <location>
        <position position="161"/>
    </location>
</feature>
<keyword evidence="2" id="KW-0560">Oxidoreductase</keyword>